<evidence type="ECO:0000313" key="5">
    <source>
        <dbReference type="Proteomes" id="UP001610063"/>
    </source>
</evidence>
<evidence type="ECO:0000256" key="3">
    <source>
        <dbReference type="PIRNR" id="PIRNR037489"/>
    </source>
</evidence>
<keyword evidence="5" id="KW-1185">Reference proteome</keyword>
<keyword evidence="2 3" id="KW-0479">Metal-binding</keyword>
<dbReference type="NCBIfam" id="TIGR00486">
    <property type="entry name" value="YbgI_SA1388"/>
    <property type="match status" value="1"/>
</dbReference>
<comment type="caution">
    <text evidence="4">The sequence shown here is derived from an EMBL/GenBank/DDBJ whole genome shotgun (WGS) entry which is preliminary data.</text>
</comment>
<evidence type="ECO:0000313" key="4">
    <source>
        <dbReference type="EMBL" id="MFH6982345.1"/>
    </source>
</evidence>
<dbReference type="PANTHER" id="PTHR13799:SF14">
    <property type="entry name" value="GTP CYCLOHYDROLASE 1 TYPE 2 HOMOLOG"/>
    <property type="match status" value="1"/>
</dbReference>
<dbReference type="SUPFAM" id="SSF102705">
    <property type="entry name" value="NIF3 (NGG1p interacting factor 3)-like"/>
    <property type="match status" value="1"/>
</dbReference>
<evidence type="ECO:0000256" key="2">
    <source>
        <dbReference type="ARBA" id="ARBA00022723"/>
    </source>
</evidence>
<name>A0ABW7N416_9BACT</name>
<dbReference type="Pfam" id="PF01784">
    <property type="entry name" value="DUF34_NIF3"/>
    <property type="match status" value="1"/>
</dbReference>
<dbReference type="InterPro" id="IPR017221">
    <property type="entry name" value="DUF34/NIF3_bac"/>
</dbReference>
<dbReference type="InterPro" id="IPR015867">
    <property type="entry name" value="N-reg_PII/ATP_PRibTrfase_C"/>
</dbReference>
<dbReference type="InterPro" id="IPR002678">
    <property type="entry name" value="DUF34/NIF3"/>
</dbReference>
<comment type="similarity">
    <text evidence="1 3">Belongs to the GTP cyclohydrolase I type 2/NIF3 family.</text>
</comment>
<evidence type="ECO:0000256" key="1">
    <source>
        <dbReference type="ARBA" id="ARBA00006964"/>
    </source>
</evidence>
<dbReference type="Gene3D" id="3.30.70.120">
    <property type="match status" value="1"/>
</dbReference>
<proteinExistence type="inferred from homology"/>
<dbReference type="InterPro" id="IPR036069">
    <property type="entry name" value="DUF34/NIF3_sf"/>
</dbReference>
<organism evidence="4 5">
    <name type="scientific">Marinoscillum luteum</name>
    <dbReference type="NCBI Taxonomy" id="861051"/>
    <lineage>
        <taxon>Bacteria</taxon>
        <taxon>Pseudomonadati</taxon>
        <taxon>Bacteroidota</taxon>
        <taxon>Cytophagia</taxon>
        <taxon>Cytophagales</taxon>
        <taxon>Reichenbachiellaceae</taxon>
        <taxon>Marinoscillum</taxon>
    </lineage>
</organism>
<dbReference type="Proteomes" id="UP001610063">
    <property type="component" value="Unassembled WGS sequence"/>
</dbReference>
<dbReference type="EMBL" id="JBIPKE010000011">
    <property type="protein sequence ID" value="MFH6982345.1"/>
    <property type="molecule type" value="Genomic_DNA"/>
</dbReference>
<accession>A0ABW7N416</accession>
<protein>
    <recommendedName>
        <fullName evidence="3">GTP cyclohydrolase 1 type 2 homolog</fullName>
    </recommendedName>
</protein>
<dbReference type="PIRSF" id="PIRSF037489">
    <property type="entry name" value="UCP037489_NIF3_YqfO"/>
    <property type="match status" value="1"/>
</dbReference>
<reference evidence="4 5" key="1">
    <citation type="journal article" date="2013" name="Int. J. Syst. Evol. Microbiol.">
        <title>Marinoscillum luteum sp. nov., isolated from marine sediment.</title>
        <authorList>
            <person name="Cha I.T."/>
            <person name="Park S.J."/>
            <person name="Kim S.J."/>
            <person name="Kim J.G."/>
            <person name="Jung M.Y."/>
            <person name="Shin K.S."/>
            <person name="Kwon K.K."/>
            <person name="Yang S.H."/>
            <person name="Seo Y.S."/>
            <person name="Rhee S.K."/>
        </authorList>
    </citation>
    <scope>NUCLEOTIDE SEQUENCE [LARGE SCALE GENOMIC DNA]</scope>
    <source>
        <strain evidence="4 5">KCTC 23939</strain>
    </source>
</reference>
<dbReference type="Gene3D" id="3.40.1390.30">
    <property type="entry name" value="NIF3 (NGG1p interacting factor 3)-like"/>
    <property type="match status" value="1"/>
</dbReference>
<gene>
    <name evidence="4" type="ORF">ACHKAR_02790</name>
</gene>
<dbReference type="PANTHER" id="PTHR13799">
    <property type="entry name" value="NGG1 INTERACTING FACTOR 3"/>
    <property type="match status" value="1"/>
</dbReference>
<sequence>MRIKDITDFLEQFAPLSYQESYDNSGLLVGDANAEISGIAITLDVTEQVIDEAIHNGDNLIIAHHPLIFKGLKSLTGKHWVERCVIKALKHDIALYAIHTNLDNVHLGVNRKIAEKLSLKNIRILSPKSEILSKLVTFVPHENAQQVLDALYNAGAGQIGQYDHCSFQTEGTGTFRPGEGSSPHIGNHHVDETVSEKRIELIFPSHLKHRIVSALHNSHPYEEVAYYLSTLSNTNQEVGSGIVGDLTSPMDTSEFLRHLKQTMRTDCVRHTPICKEKVSKVALCGGAGSFLLTKAIGAGADVFITGDFKYHDFFEADNRIVVADIGHFESEQFTKDLLYDIISEKFTNIALRLSEVQTNPINYL</sequence>
<dbReference type="RefSeq" id="WP_395416080.1">
    <property type="nucleotide sequence ID" value="NZ_JBIPKE010000011.1"/>
</dbReference>